<evidence type="ECO:0000313" key="2">
    <source>
        <dbReference type="WBParaSite" id="Gr19_v10_g17631.t1"/>
    </source>
</evidence>
<proteinExistence type="predicted"/>
<name>A0A914HL51_GLORO</name>
<keyword evidence="1" id="KW-1185">Reference proteome</keyword>
<reference evidence="2" key="1">
    <citation type="submission" date="2022-11" db="UniProtKB">
        <authorList>
            <consortium name="WormBaseParasite"/>
        </authorList>
    </citation>
    <scope>IDENTIFICATION</scope>
</reference>
<dbReference type="AlphaFoldDB" id="A0A914HL51"/>
<organism evidence="1 2">
    <name type="scientific">Globodera rostochiensis</name>
    <name type="common">Golden nematode worm</name>
    <name type="synonym">Heterodera rostochiensis</name>
    <dbReference type="NCBI Taxonomy" id="31243"/>
    <lineage>
        <taxon>Eukaryota</taxon>
        <taxon>Metazoa</taxon>
        <taxon>Ecdysozoa</taxon>
        <taxon>Nematoda</taxon>
        <taxon>Chromadorea</taxon>
        <taxon>Rhabditida</taxon>
        <taxon>Tylenchina</taxon>
        <taxon>Tylenchomorpha</taxon>
        <taxon>Tylenchoidea</taxon>
        <taxon>Heteroderidae</taxon>
        <taxon>Heteroderinae</taxon>
        <taxon>Globodera</taxon>
    </lineage>
</organism>
<protein>
    <submittedName>
        <fullName evidence="2">Uncharacterized protein</fullName>
    </submittedName>
</protein>
<evidence type="ECO:0000313" key="1">
    <source>
        <dbReference type="Proteomes" id="UP000887572"/>
    </source>
</evidence>
<accession>A0A914HL51</accession>
<dbReference type="Proteomes" id="UP000887572">
    <property type="component" value="Unplaced"/>
</dbReference>
<sequence length="186" mass="21220">MPQPIRRKIPPELLAELADALSFDVRWGAVRVSAAFDYFVVKKQFKWIKNELARQEILRKERTRLSQAIGRINWVAGRIRQLRLIPIRNLLAAFFRVPNNVGLSELEDPSQLTAEMFTRQFAVMTERIDRENIETVRYNARVLQSVYDIGYGYTGEPGAPFCTSPSSDVWGVGRRASSDPLHPASS</sequence>
<dbReference type="WBParaSite" id="Gr19_v10_g17631.t1">
    <property type="protein sequence ID" value="Gr19_v10_g17631.t1"/>
    <property type="gene ID" value="Gr19_v10_g17631"/>
</dbReference>